<protein>
    <recommendedName>
        <fullName evidence="1">riboflavin kinase</fullName>
        <ecNumber evidence="1">2.7.1.26</ecNumber>
    </recommendedName>
</protein>
<dbReference type="SUPFAM" id="SSF82114">
    <property type="entry name" value="Riboflavin kinase-like"/>
    <property type="match status" value="1"/>
</dbReference>
<dbReference type="PANTHER" id="PTHR22749:SF6">
    <property type="entry name" value="RIBOFLAVIN KINASE"/>
    <property type="match status" value="1"/>
</dbReference>
<evidence type="ECO:0000256" key="2">
    <source>
        <dbReference type="ARBA" id="ARBA00022630"/>
    </source>
</evidence>
<dbReference type="GO" id="GO:0009398">
    <property type="term" value="P:FMN biosynthetic process"/>
    <property type="evidence" value="ECO:0007669"/>
    <property type="project" value="TreeGrafter"/>
</dbReference>
<keyword evidence="5" id="KW-0547">Nucleotide-binding</keyword>
<gene>
    <name evidence="9" type="ORF">A3K06_03900</name>
</gene>
<dbReference type="InterPro" id="IPR015865">
    <property type="entry name" value="Riboflavin_kinase_bac/euk"/>
</dbReference>
<dbReference type="Pfam" id="PF01687">
    <property type="entry name" value="Flavokinase"/>
    <property type="match status" value="1"/>
</dbReference>
<keyword evidence="6" id="KW-0067">ATP-binding</keyword>
<keyword evidence="2" id="KW-0285">Flavoprotein</keyword>
<evidence type="ECO:0000256" key="1">
    <source>
        <dbReference type="ARBA" id="ARBA00012105"/>
    </source>
</evidence>
<evidence type="ECO:0000256" key="3">
    <source>
        <dbReference type="ARBA" id="ARBA00022643"/>
    </source>
</evidence>
<evidence type="ECO:0000256" key="6">
    <source>
        <dbReference type="ARBA" id="ARBA00022840"/>
    </source>
</evidence>
<dbReference type="GO" id="GO:0009231">
    <property type="term" value="P:riboflavin biosynthetic process"/>
    <property type="evidence" value="ECO:0007669"/>
    <property type="project" value="InterPro"/>
</dbReference>
<evidence type="ECO:0000256" key="4">
    <source>
        <dbReference type="ARBA" id="ARBA00022679"/>
    </source>
</evidence>
<dbReference type="EMBL" id="MFEG01000013">
    <property type="protein sequence ID" value="OGE76279.1"/>
    <property type="molecule type" value="Genomic_DNA"/>
</dbReference>
<sequence>MGRGAKLGYPTANIDVPPGTGEGVFFGQTAVGGGSWPSVIFVGAPETFGETDKRAEAHLLDFKGDLYGQEIELEIYQKHRDSRKFPDAEALRLQMHADEVSAREFFKNKK</sequence>
<dbReference type="EC" id="2.7.1.26" evidence="1"/>
<organism evidence="9 10">
    <name type="scientific">Candidatus Doudnabacteria bacterium RIFCSPHIGHO2_01_52_17</name>
    <dbReference type="NCBI Taxonomy" id="1817820"/>
    <lineage>
        <taxon>Bacteria</taxon>
        <taxon>Candidatus Doudnaibacteriota</taxon>
    </lineage>
</organism>
<evidence type="ECO:0000313" key="9">
    <source>
        <dbReference type="EMBL" id="OGE76279.1"/>
    </source>
</evidence>
<keyword evidence="3" id="KW-0288">FMN</keyword>
<evidence type="ECO:0000256" key="7">
    <source>
        <dbReference type="ARBA" id="ARBA00047880"/>
    </source>
</evidence>
<evidence type="ECO:0000259" key="8">
    <source>
        <dbReference type="SMART" id="SM00904"/>
    </source>
</evidence>
<dbReference type="GO" id="GO:0005524">
    <property type="term" value="F:ATP binding"/>
    <property type="evidence" value="ECO:0007669"/>
    <property type="project" value="UniProtKB-KW"/>
</dbReference>
<dbReference type="SMART" id="SM00904">
    <property type="entry name" value="Flavokinase"/>
    <property type="match status" value="1"/>
</dbReference>
<dbReference type="PANTHER" id="PTHR22749">
    <property type="entry name" value="RIBOFLAVIN KINASE/FMN ADENYLYLTRANSFERASE"/>
    <property type="match status" value="1"/>
</dbReference>
<comment type="catalytic activity">
    <reaction evidence="7">
        <text>riboflavin + ATP = FMN + ADP + H(+)</text>
        <dbReference type="Rhea" id="RHEA:14357"/>
        <dbReference type="ChEBI" id="CHEBI:15378"/>
        <dbReference type="ChEBI" id="CHEBI:30616"/>
        <dbReference type="ChEBI" id="CHEBI:57986"/>
        <dbReference type="ChEBI" id="CHEBI:58210"/>
        <dbReference type="ChEBI" id="CHEBI:456216"/>
        <dbReference type="EC" id="2.7.1.26"/>
    </reaction>
</comment>
<dbReference type="Gene3D" id="2.40.30.30">
    <property type="entry name" value="Riboflavin kinase-like"/>
    <property type="match status" value="1"/>
</dbReference>
<reference evidence="9 10" key="1">
    <citation type="journal article" date="2016" name="Nat. Commun.">
        <title>Thousands of microbial genomes shed light on interconnected biogeochemical processes in an aquifer system.</title>
        <authorList>
            <person name="Anantharaman K."/>
            <person name="Brown C.T."/>
            <person name="Hug L.A."/>
            <person name="Sharon I."/>
            <person name="Castelle C.J."/>
            <person name="Probst A.J."/>
            <person name="Thomas B.C."/>
            <person name="Singh A."/>
            <person name="Wilkins M.J."/>
            <person name="Karaoz U."/>
            <person name="Brodie E.L."/>
            <person name="Williams K.H."/>
            <person name="Hubbard S.S."/>
            <person name="Banfield J.F."/>
        </authorList>
    </citation>
    <scope>NUCLEOTIDE SEQUENCE [LARGE SCALE GENOMIC DNA]</scope>
</reference>
<comment type="caution">
    <text evidence="9">The sequence shown here is derived from an EMBL/GenBank/DDBJ whole genome shotgun (WGS) entry which is preliminary data.</text>
</comment>
<evidence type="ECO:0000313" key="10">
    <source>
        <dbReference type="Proteomes" id="UP000176547"/>
    </source>
</evidence>
<dbReference type="GO" id="GO:0008531">
    <property type="term" value="F:riboflavin kinase activity"/>
    <property type="evidence" value="ECO:0007669"/>
    <property type="project" value="UniProtKB-EC"/>
</dbReference>
<feature type="domain" description="Riboflavin kinase" evidence="8">
    <location>
        <begin position="2"/>
        <end position="107"/>
    </location>
</feature>
<dbReference type="AlphaFoldDB" id="A0A1F5NF28"/>
<dbReference type="InterPro" id="IPR023468">
    <property type="entry name" value="Riboflavin_kinase"/>
</dbReference>
<dbReference type="InterPro" id="IPR023465">
    <property type="entry name" value="Riboflavin_kinase_dom_sf"/>
</dbReference>
<evidence type="ECO:0000256" key="5">
    <source>
        <dbReference type="ARBA" id="ARBA00022741"/>
    </source>
</evidence>
<dbReference type="Proteomes" id="UP000176547">
    <property type="component" value="Unassembled WGS sequence"/>
</dbReference>
<keyword evidence="4" id="KW-0808">Transferase</keyword>
<name>A0A1F5NF28_9BACT</name>
<accession>A0A1F5NF28</accession>
<proteinExistence type="predicted"/>